<keyword evidence="3" id="KW-0328">Glycosyltransferase</keyword>
<dbReference type="InterPro" id="IPR028098">
    <property type="entry name" value="Glyco_trans_4-like_N"/>
</dbReference>
<dbReference type="GO" id="GO:0016757">
    <property type="term" value="F:glycosyltransferase activity"/>
    <property type="evidence" value="ECO:0007669"/>
    <property type="project" value="UniProtKB-KW"/>
</dbReference>
<name>A0AA46X395_9FIRM</name>
<protein>
    <submittedName>
        <fullName evidence="3">Glycosyltransferase</fullName>
        <ecNumber evidence="3">2.4.-.-</ecNumber>
    </submittedName>
</protein>
<dbReference type="AlphaFoldDB" id="A0AA46X395"/>
<dbReference type="Gene3D" id="3.40.50.2000">
    <property type="entry name" value="Glycogen Phosphorylase B"/>
    <property type="match status" value="2"/>
</dbReference>
<feature type="domain" description="Glycosyltransferase subfamily 4-like N-terminal" evidence="2">
    <location>
        <begin position="13"/>
        <end position="171"/>
    </location>
</feature>
<dbReference type="RefSeq" id="WP_265138196.1">
    <property type="nucleotide sequence ID" value="NZ_CP110418.1"/>
</dbReference>
<organism evidence="3 4">
    <name type="scientific">Veillonella rogosae</name>
    <dbReference type="NCBI Taxonomy" id="423477"/>
    <lineage>
        <taxon>Bacteria</taxon>
        <taxon>Bacillati</taxon>
        <taxon>Bacillota</taxon>
        <taxon>Negativicutes</taxon>
        <taxon>Veillonellales</taxon>
        <taxon>Veillonellaceae</taxon>
        <taxon>Veillonella</taxon>
    </lineage>
</organism>
<evidence type="ECO:0000313" key="3">
    <source>
        <dbReference type="EMBL" id="UZG51052.1"/>
    </source>
</evidence>
<dbReference type="Pfam" id="PF00534">
    <property type="entry name" value="Glycos_transf_1"/>
    <property type="match status" value="1"/>
</dbReference>
<evidence type="ECO:0000313" key="4">
    <source>
        <dbReference type="Proteomes" id="UP001164244"/>
    </source>
</evidence>
<dbReference type="SUPFAM" id="SSF53756">
    <property type="entry name" value="UDP-Glycosyltransferase/glycogen phosphorylase"/>
    <property type="match status" value="1"/>
</dbReference>
<evidence type="ECO:0000259" key="1">
    <source>
        <dbReference type="Pfam" id="PF00534"/>
    </source>
</evidence>
<dbReference type="Pfam" id="PF13439">
    <property type="entry name" value="Glyco_transf_4"/>
    <property type="match status" value="1"/>
</dbReference>
<dbReference type="Proteomes" id="UP001164244">
    <property type="component" value="Chromosome"/>
</dbReference>
<accession>A0AA46X395</accession>
<proteinExistence type="predicted"/>
<dbReference type="InterPro" id="IPR001296">
    <property type="entry name" value="Glyco_trans_1"/>
</dbReference>
<keyword evidence="3" id="KW-0808">Transferase</keyword>
<feature type="domain" description="Glycosyl transferase family 1" evidence="1">
    <location>
        <begin position="182"/>
        <end position="342"/>
    </location>
</feature>
<dbReference type="EMBL" id="CP110418">
    <property type="protein sequence ID" value="UZG51052.1"/>
    <property type="molecule type" value="Genomic_DNA"/>
</dbReference>
<dbReference type="EC" id="2.4.-.-" evidence="3"/>
<dbReference type="KEGG" id="vrg:OKW85_00140"/>
<reference evidence="3" key="1">
    <citation type="submission" date="2022-11" db="EMBL/GenBank/DDBJ databases">
        <title>Complete genome sequence of Veillonella rogosae KCOM 3468 isolated from human Subgingival dental plaque of Chronic peridontitis Lesion.</title>
        <authorList>
            <person name="Park S.-N."/>
            <person name="Lim Y.K."/>
            <person name="Kook J.-K."/>
        </authorList>
    </citation>
    <scope>NUCLEOTIDE SEQUENCE</scope>
    <source>
        <strain evidence="3">KCOM 3468</strain>
    </source>
</reference>
<dbReference type="PANTHER" id="PTHR12526">
    <property type="entry name" value="GLYCOSYLTRANSFERASE"/>
    <property type="match status" value="1"/>
</dbReference>
<sequence length="363" mass="41825">MIKVIELPIDKDMGGLTSYVLQLYRMIDKKEFELTLLSYDDPQNFDVNYKVETVSRPYHIIQFYKKMKFLLSEGKDIIHFHQSYVNIIPILIAKLAGFKTIILHAHSSSIDDNRKFVRFLKTGLHKVGRFLLPYLVDTYIGCSTKASEWMFPRKCIDSDSYYLLHNAIDLDLYDRNINLGLEIRQKFNIPKNALIVGHIGRFTPVKNHPFIIDIFKEVLKQNPNSYLFLLGDGVERHKIESLVKSAAICDKVIFMGYVNNTVDVMQAIDIMILPSLFEGLPLIAIESQSLGIPILVSDTITQEVVLTDLCSILPIDNPNQWAHEIISKFGKNKYIDYRARIKELGYDSSVAIKKIENIYKEKQ</sequence>
<evidence type="ECO:0000259" key="2">
    <source>
        <dbReference type="Pfam" id="PF13439"/>
    </source>
</evidence>
<gene>
    <name evidence="3" type="ORF">OKW85_00140</name>
</gene>